<evidence type="ECO:0000256" key="2">
    <source>
        <dbReference type="ARBA" id="ARBA00005080"/>
    </source>
</evidence>
<reference evidence="10 11" key="1">
    <citation type="submission" date="2020-06" db="EMBL/GenBank/DDBJ databases">
        <title>Actinomadura xiongansis sp. nov., isolated from soil of Baiyangdian.</title>
        <authorList>
            <person name="Zhang X."/>
        </authorList>
    </citation>
    <scope>NUCLEOTIDE SEQUENCE [LARGE SCALE GENOMIC DNA]</scope>
    <source>
        <strain evidence="10 11">HBUM206468</strain>
    </source>
</reference>
<keyword evidence="5" id="KW-0554">One-carbon metabolism</keyword>
<comment type="caution">
    <text evidence="10">The sequence shown here is derived from an EMBL/GenBank/DDBJ whole genome shotgun (WGS) entry which is preliminary data.</text>
</comment>
<dbReference type="Pfam" id="PF01227">
    <property type="entry name" value="GTP_cyclohydroI"/>
    <property type="match status" value="1"/>
</dbReference>
<dbReference type="EMBL" id="JABVEC010000008">
    <property type="protein sequence ID" value="MBC6466540.1"/>
    <property type="molecule type" value="Genomic_DNA"/>
</dbReference>
<evidence type="ECO:0000313" key="11">
    <source>
        <dbReference type="Proteomes" id="UP000805614"/>
    </source>
</evidence>
<dbReference type="InterPro" id="IPR020602">
    <property type="entry name" value="GTP_CycHdrlase_I_dom"/>
</dbReference>
<evidence type="ECO:0000259" key="9">
    <source>
        <dbReference type="Pfam" id="PF01227"/>
    </source>
</evidence>
<dbReference type="InterPro" id="IPR001474">
    <property type="entry name" value="GTP_CycHdrlase_I"/>
</dbReference>
<dbReference type="Gene3D" id="3.30.1130.10">
    <property type="match status" value="1"/>
</dbReference>
<comment type="pathway">
    <text evidence="2">Cofactor biosynthesis; 7,8-dihydroneopterin triphosphate biosynthesis; 7,8-dihydroneopterin triphosphate from GTP: step 1/1.</text>
</comment>
<gene>
    <name evidence="10" type="ORF">HKK74_13650</name>
</gene>
<name>A0ABR7LPX4_9ACTN</name>
<evidence type="ECO:0000256" key="8">
    <source>
        <dbReference type="SAM" id="MobiDB-lite"/>
    </source>
</evidence>
<protein>
    <recommendedName>
        <fullName evidence="4">GTP cyclohydrolase 1</fullName>
        <ecNumber evidence="3">3.5.4.16</ecNumber>
    </recommendedName>
    <alternativeName>
        <fullName evidence="7">GTP cyclohydrolase I</fullName>
    </alternativeName>
</protein>
<evidence type="ECO:0000313" key="10">
    <source>
        <dbReference type="EMBL" id="MBC6466540.1"/>
    </source>
</evidence>
<accession>A0ABR7LPX4</accession>
<comment type="catalytic activity">
    <reaction evidence="1">
        <text>GTP + H2O = 7,8-dihydroneopterin 3'-triphosphate + formate + H(+)</text>
        <dbReference type="Rhea" id="RHEA:17473"/>
        <dbReference type="ChEBI" id="CHEBI:15377"/>
        <dbReference type="ChEBI" id="CHEBI:15378"/>
        <dbReference type="ChEBI" id="CHEBI:15740"/>
        <dbReference type="ChEBI" id="CHEBI:37565"/>
        <dbReference type="ChEBI" id="CHEBI:58462"/>
        <dbReference type="EC" id="3.5.4.16"/>
    </reaction>
</comment>
<organism evidence="10 11">
    <name type="scientific">Actinomadura alba</name>
    <dbReference type="NCBI Taxonomy" id="406431"/>
    <lineage>
        <taxon>Bacteria</taxon>
        <taxon>Bacillati</taxon>
        <taxon>Actinomycetota</taxon>
        <taxon>Actinomycetes</taxon>
        <taxon>Streptosporangiales</taxon>
        <taxon>Thermomonosporaceae</taxon>
        <taxon>Actinomadura</taxon>
    </lineage>
</organism>
<dbReference type="Proteomes" id="UP000805614">
    <property type="component" value="Unassembled WGS sequence"/>
</dbReference>
<dbReference type="PANTHER" id="PTHR11109:SF7">
    <property type="entry name" value="GTP CYCLOHYDROLASE 1"/>
    <property type="match status" value="1"/>
</dbReference>
<dbReference type="SUPFAM" id="SSF55620">
    <property type="entry name" value="Tetrahydrobiopterin biosynthesis enzymes-like"/>
    <property type="match status" value="1"/>
</dbReference>
<keyword evidence="11" id="KW-1185">Reference proteome</keyword>
<evidence type="ECO:0000256" key="3">
    <source>
        <dbReference type="ARBA" id="ARBA00012715"/>
    </source>
</evidence>
<dbReference type="InterPro" id="IPR043133">
    <property type="entry name" value="GTP-CH-I_C/QueF"/>
</dbReference>
<dbReference type="PANTHER" id="PTHR11109">
    <property type="entry name" value="GTP CYCLOHYDROLASE I"/>
    <property type="match status" value="1"/>
</dbReference>
<evidence type="ECO:0000256" key="5">
    <source>
        <dbReference type="ARBA" id="ARBA00022563"/>
    </source>
</evidence>
<evidence type="ECO:0000256" key="1">
    <source>
        <dbReference type="ARBA" id="ARBA00001052"/>
    </source>
</evidence>
<feature type="domain" description="GTP cyclohydrolase I" evidence="9">
    <location>
        <begin position="50"/>
        <end position="227"/>
    </location>
</feature>
<proteinExistence type="predicted"/>
<sequence>MQVSDQRQPVATPPPVAGLAGDGLEDLTEEWEAVCPRRIAPEQWQRFEGYMKEIFTAMGIPAGSPSTVDTPRRFLRAIFDATSGYEGDEKLVTAFPTECRGGPDCRISQVVEGPIPFFSLCEHHSLPFFGKAYVGYIAHEHILGLSKLTRLVRLYARRFSVQERIGQQLADALERILAPHGVAVHLEAVHLCTQMRGVREIESSSRTSYWRGNYDGDAQLRAEFFGLCSHWG</sequence>
<dbReference type="EC" id="3.5.4.16" evidence="3"/>
<keyword evidence="6" id="KW-0378">Hydrolase</keyword>
<evidence type="ECO:0000256" key="7">
    <source>
        <dbReference type="ARBA" id="ARBA00030854"/>
    </source>
</evidence>
<evidence type="ECO:0000256" key="4">
    <source>
        <dbReference type="ARBA" id="ARBA00017272"/>
    </source>
</evidence>
<evidence type="ECO:0000256" key="6">
    <source>
        <dbReference type="ARBA" id="ARBA00022801"/>
    </source>
</evidence>
<feature type="region of interest" description="Disordered" evidence="8">
    <location>
        <begin position="1"/>
        <end position="22"/>
    </location>
</feature>